<dbReference type="PANTHER" id="PTHR35005">
    <property type="entry name" value="3-DEHYDRO-SCYLLO-INOSOSE HYDROLASE"/>
    <property type="match status" value="1"/>
</dbReference>
<dbReference type="GO" id="GO:0046872">
    <property type="term" value="F:metal ion binding"/>
    <property type="evidence" value="ECO:0007669"/>
    <property type="project" value="UniProtKB-KW"/>
</dbReference>
<dbReference type="InterPro" id="IPR024087">
    <property type="entry name" value="Creatininase-like_sf"/>
</dbReference>
<keyword evidence="2" id="KW-0479">Metal-binding</keyword>
<accession>A0A382D5G4</accession>
<dbReference type="SUPFAM" id="SSF102215">
    <property type="entry name" value="Creatininase"/>
    <property type="match status" value="1"/>
</dbReference>
<dbReference type="AlphaFoldDB" id="A0A382D5G4"/>
<proteinExistence type="predicted"/>
<dbReference type="GO" id="GO:0016811">
    <property type="term" value="F:hydrolase activity, acting on carbon-nitrogen (but not peptide) bonds, in linear amides"/>
    <property type="evidence" value="ECO:0007669"/>
    <property type="project" value="TreeGrafter"/>
</dbReference>
<reference evidence="5" key="1">
    <citation type="submission" date="2018-05" db="EMBL/GenBank/DDBJ databases">
        <authorList>
            <person name="Lanie J.A."/>
            <person name="Ng W.-L."/>
            <person name="Kazmierczak K.M."/>
            <person name="Andrzejewski T.M."/>
            <person name="Davidsen T.M."/>
            <person name="Wayne K.J."/>
            <person name="Tettelin H."/>
            <person name="Glass J.I."/>
            <person name="Rusch D."/>
            <person name="Podicherti R."/>
            <person name="Tsui H.-C.T."/>
            <person name="Winkler M.E."/>
        </authorList>
    </citation>
    <scope>NUCLEOTIDE SEQUENCE</scope>
</reference>
<evidence type="ECO:0000256" key="4">
    <source>
        <dbReference type="ARBA" id="ARBA00022833"/>
    </source>
</evidence>
<dbReference type="PANTHER" id="PTHR35005:SF1">
    <property type="entry name" value="2-AMINO-5-FORMYLAMINO-6-RIBOSYLAMINOPYRIMIDIN-4(3H)-ONE 5'-MONOPHOSPHATE DEFORMYLASE"/>
    <property type="match status" value="1"/>
</dbReference>
<comment type="cofactor">
    <cofactor evidence="1">
        <name>Zn(2+)</name>
        <dbReference type="ChEBI" id="CHEBI:29105"/>
    </cofactor>
</comment>
<protein>
    <recommendedName>
        <fullName evidence="6">Creatininase</fullName>
    </recommendedName>
</protein>
<name>A0A382D5G4_9ZZZZ</name>
<evidence type="ECO:0000256" key="3">
    <source>
        <dbReference type="ARBA" id="ARBA00022801"/>
    </source>
</evidence>
<dbReference type="EMBL" id="UINC01037579">
    <property type="protein sequence ID" value="SVB33282.1"/>
    <property type="molecule type" value="Genomic_DNA"/>
</dbReference>
<keyword evidence="4" id="KW-0862">Zinc</keyword>
<dbReference type="GO" id="GO:0009231">
    <property type="term" value="P:riboflavin biosynthetic process"/>
    <property type="evidence" value="ECO:0007669"/>
    <property type="project" value="TreeGrafter"/>
</dbReference>
<evidence type="ECO:0000313" key="5">
    <source>
        <dbReference type="EMBL" id="SVB33282.1"/>
    </source>
</evidence>
<keyword evidence="3" id="KW-0378">Hydrolase</keyword>
<dbReference type="Pfam" id="PF02633">
    <property type="entry name" value="Creatininase"/>
    <property type="match status" value="1"/>
</dbReference>
<organism evidence="5">
    <name type="scientific">marine metagenome</name>
    <dbReference type="NCBI Taxonomy" id="408172"/>
    <lineage>
        <taxon>unclassified sequences</taxon>
        <taxon>metagenomes</taxon>
        <taxon>ecological metagenomes</taxon>
    </lineage>
</organism>
<evidence type="ECO:0008006" key="6">
    <source>
        <dbReference type="Google" id="ProtNLM"/>
    </source>
</evidence>
<dbReference type="InterPro" id="IPR003785">
    <property type="entry name" value="Creatininase/forma_Hydrolase"/>
</dbReference>
<gene>
    <name evidence="5" type="ORF">METZ01_LOCUS186136</name>
</gene>
<sequence length="264" mass="29228">MISHNSHPSGDGQRKAADTVITGEVRLWKMTRKQVRQRIAAGHIKGAILPTGSTEQHNEHLEMEHDTASAVHVAHQAALGLFPKVVLATPIAVGISGHWMEWPGTLSLQPETFCQVAFDICESLARHGIEHVLVCNGHAGNGPLRQEVAGFGEKLGIDIQFHSYWEAYSKQFVEEHLESGDCPAHAAEFETSIALAAFPENAHWEGVDYEAETFDIQSESYREQDPRYAQAARLATPHKGRIMIDTAVEWVAGRMTEMMESDVQ</sequence>
<dbReference type="Gene3D" id="3.40.50.10310">
    <property type="entry name" value="Creatininase"/>
    <property type="match status" value="1"/>
</dbReference>
<evidence type="ECO:0000256" key="2">
    <source>
        <dbReference type="ARBA" id="ARBA00022723"/>
    </source>
</evidence>
<evidence type="ECO:0000256" key="1">
    <source>
        <dbReference type="ARBA" id="ARBA00001947"/>
    </source>
</evidence>